<reference evidence="1" key="1">
    <citation type="submission" date="2023-06" db="EMBL/GenBank/DDBJ databases">
        <authorList>
            <person name="Kurt Z."/>
        </authorList>
    </citation>
    <scope>NUCLEOTIDE SEQUENCE</scope>
</reference>
<keyword evidence="3" id="KW-1185">Reference proteome</keyword>
<protein>
    <submittedName>
        <fullName evidence="2">Hypothetical_protein</fullName>
    </submittedName>
</protein>
<proteinExistence type="predicted"/>
<comment type="caution">
    <text evidence="1">The sequence shown here is derived from an EMBL/GenBank/DDBJ whole genome shotgun (WGS) entry which is preliminary data.</text>
</comment>
<dbReference type="Proteomes" id="UP001642409">
    <property type="component" value="Unassembled WGS sequence"/>
</dbReference>
<name>A0AA86R7A0_9EUKA</name>
<evidence type="ECO:0000313" key="3">
    <source>
        <dbReference type="Proteomes" id="UP001642409"/>
    </source>
</evidence>
<dbReference type="AlphaFoldDB" id="A0AA86R7A0"/>
<gene>
    <name evidence="1" type="ORF">HINF_LOCUS54999</name>
    <name evidence="2" type="ORF">HINF_LOCUS69949</name>
</gene>
<sequence length="161" mass="18995">MLFRQICLSCLFRNSLINSEEICRQLDLNCKRDNQSLDNLFALLHNLIYFSKSVEKRRCKVIYVQRLKLFKQGQILAVHNQRNIITPTSSSQLYIEIGWKINNGCIVDQDVVPYLYELHNAMELFHTKIRNLVQLLHIKFTVTIVENWESASQIINLTRQN</sequence>
<reference evidence="2 3" key="2">
    <citation type="submission" date="2024-07" db="EMBL/GenBank/DDBJ databases">
        <authorList>
            <person name="Akdeniz Z."/>
        </authorList>
    </citation>
    <scope>NUCLEOTIDE SEQUENCE [LARGE SCALE GENOMIC DNA]</scope>
</reference>
<accession>A0AA86R7A0</accession>
<organism evidence="1">
    <name type="scientific">Hexamita inflata</name>
    <dbReference type="NCBI Taxonomy" id="28002"/>
    <lineage>
        <taxon>Eukaryota</taxon>
        <taxon>Metamonada</taxon>
        <taxon>Diplomonadida</taxon>
        <taxon>Hexamitidae</taxon>
        <taxon>Hexamitinae</taxon>
        <taxon>Hexamita</taxon>
    </lineage>
</organism>
<evidence type="ECO:0000313" key="1">
    <source>
        <dbReference type="EMBL" id="CAI9967354.1"/>
    </source>
</evidence>
<dbReference type="EMBL" id="CATOUU010001022">
    <property type="protein sequence ID" value="CAI9967354.1"/>
    <property type="molecule type" value="Genomic_DNA"/>
</dbReference>
<dbReference type="EMBL" id="CAXDID020000517">
    <property type="protein sequence ID" value="CAL6099162.1"/>
    <property type="molecule type" value="Genomic_DNA"/>
</dbReference>
<evidence type="ECO:0000313" key="2">
    <source>
        <dbReference type="EMBL" id="CAL6099162.1"/>
    </source>
</evidence>